<dbReference type="STRING" id="400727.A0A2T7NTG9"/>
<keyword evidence="4" id="KW-0964">Secreted</keyword>
<comment type="similarity">
    <text evidence="2 10">Belongs to the Wnt family.</text>
</comment>
<evidence type="ECO:0000256" key="1">
    <source>
        <dbReference type="ARBA" id="ARBA00004498"/>
    </source>
</evidence>
<evidence type="ECO:0000313" key="11">
    <source>
        <dbReference type="EMBL" id="PVD24443.1"/>
    </source>
</evidence>
<dbReference type="GO" id="GO:0060070">
    <property type="term" value="P:canonical Wnt signaling pathway"/>
    <property type="evidence" value="ECO:0007669"/>
    <property type="project" value="TreeGrafter"/>
</dbReference>
<dbReference type="Proteomes" id="UP000245119">
    <property type="component" value="Linkage Group LG9"/>
</dbReference>
<keyword evidence="7" id="KW-1015">Disulfide bond</keyword>
<keyword evidence="8" id="KW-0325">Glycoprotein</keyword>
<comment type="caution">
    <text evidence="11">The sequence shown here is derived from an EMBL/GenBank/DDBJ whole genome shotgun (WGS) entry which is preliminary data.</text>
</comment>
<keyword evidence="5" id="KW-0272">Extracellular matrix</keyword>
<evidence type="ECO:0000256" key="3">
    <source>
        <dbReference type="ARBA" id="ARBA00022473"/>
    </source>
</evidence>
<dbReference type="EMBL" id="PZQS01000009">
    <property type="protein sequence ID" value="PVD24443.1"/>
    <property type="molecule type" value="Genomic_DNA"/>
</dbReference>
<keyword evidence="3 10" id="KW-0217">Developmental protein</keyword>
<dbReference type="GO" id="GO:0030182">
    <property type="term" value="P:neuron differentiation"/>
    <property type="evidence" value="ECO:0007669"/>
    <property type="project" value="TreeGrafter"/>
</dbReference>
<keyword evidence="12" id="KW-1185">Reference proteome</keyword>
<dbReference type="PANTHER" id="PTHR12027:SF77">
    <property type="entry name" value="PROTEIN WNT-5"/>
    <property type="match status" value="1"/>
</dbReference>
<dbReference type="GO" id="GO:0005125">
    <property type="term" value="F:cytokine activity"/>
    <property type="evidence" value="ECO:0007669"/>
    <property type="project" value="TreeGrafter"/>
</dbReference>
<dbReference type="GO" id="GO:0005109">
    <property type="term" value="F:frizzled binding"/>
    <property type="evidence" value="ECO:0007669"/>
    <property type="project" value="TreeGrafter"/>
</dbReference>
<evidence type="ECO:0000256" key="5">
    <source>
        <dbReference type="ARBA" id="ARBA00022530"/>
    </source>
</evidence>
<organism evidence="11 12">
    <name type="scientific">Pomacea canaliculata</name>
    <name type="common">Golden apple snail</name>
    <dbReference type="NCBI Taxonomy" id="400727"/>
    <lineage>
        <taxon>Eukaryota</taxon>
        <taxon>Metazoa</taxon>
        <taxon>Spiralia</taxon>
        <taxon>Lophotrochozoa</taxon>
        <taxon>Mollusca</taxon>
        <taxon>Gastropoda</taxon>
        <taxon>Caenogastropoda</taxon>
        <taxon>Architaenioglossa</taxon>
        <taxon>Ampullarioidea</taxon>
        <taxon>Ampullariidae</taxon>
        <taxon>Pomacea</taxon>
    </lineage>
</organism>
<comment type="function">
    <text evidence="10">Ligand for members of the frizzled family of seven transmembrane receptors.</text>
</comment>
<dbReference type="AlphaFoldDB" id="A0A2T7NTG9"/>
<dbReference type="GO" id="GO:0005615">
    <property type="term" value="C:extracellular space"/>
    <property type="evidence" value="ECO:0007669"/>
    <property type="project" value="TreeGrafter"/>
</dbReference>
<dbReference type="PANTHER" id="PTHR12027">
    <property type="entry name" value="WNT RELATED"/>
    <property type="match status" value="1"/>
</dbReference>
<keyword evidence="6 10" id="KW-0879">Wnt signaling pathway</keyword>
<reference evidence="11 12" key="1">
    <citation type="submission" date="2018-04" db="EMBL/GenBank/DDBJ databases">
        <title>The genome of golden apple snail Pomacea canaliculata provides insight into stress tolerance and invasive adaptation.</title>
        <authorList>
            <person name="Liu C."/>
            <person name="Liu B."/>
            <person name="Ren Y."/>
            <person name="Zhang Y."/>
            <person name="Wang H."/>
            <person name="Li S."/>
            <person name="Jiang F."/>
            <person name="Yin L."/>
            <person name="Zhang G."/>
            <person name="Qian W."/>
            <person name="Fan W."/>
        </authorList>
    </citation>
    <scope>NUCLEOTIDE SEQUENCE [LARGE SCALE GENOMIC DNA]</scope>
    <source>
        <strain evidence="11">SZHN2017</strain>
        <tissue evidence="11">Muscle</tissue>
    </source>
</reference>
<evidence type="ECO:0000256" key="6">
    <source>
        <dbReference type="ARBA" id="ARBA00022687"/>
    </source>
</evidence>
<dbReference type="InterPro" id="IPR005817">
    <property type="entry name" value="Wnt"/>
</dbReference>
<protein>
    <recommendedName>
        <fullName evidence="10">Protein Wnt</fullName>
    </recommendedName>
</protein>
<proteinExistence type="inferred from homology"/>
<evidence type="ECO:0000256" key="7">
    <source>
        <dbReference type="ARBA" id="ARBA00023157"/>
    </source>
</evidence>
<accession>A0A2T7NTG9</accession>
<evidence type="ECO:0000313" key="12">
    <source>
        <dbReference type="Proteomes" id="UP000245119"/>
    </source>
</evidence>
<gene>
    <name evidence="11" type="ORF">C0Q70_14926</name>
</gene>
<evidence type="ECO:0000256" key="2">
    <source>
        <dbReference type="ARBA" id="ARBA00005683"/>
    </source>
</evidence>
<dbReference type="GO" id="GO:0045165">
    <property type="term" value="P:cell fate commitment"/>
    <property type="evidence" value="ECO:0007669"/>
    <property type="project" value="TreeGrafter"/>
</dbReference>
<evidence type="ECO:0000256" key="4">
    <source>
        <dbReference type="ARBA" id="ARBA00022525"/>
    </source>
</evidence>
<keyword evidence="9" id="KW-0449">Lipoprotein</keyword>
<dbReference type="Pfam" id="PF00110">
    <property type="entry name" value="wnt"/>
    <property type="match status" value="1"/>
</dbReference>
<sequence>MYSLDAFRNPQLYILGAAPMCTQLKGLSVGQVKFCQVYHDHMPAISRGAQMGIVECQYQFRFRRWNCSTVDDSSVFGPVLNIGECANERRL</sequence>
<evidence type="ECO:0000256" key="9">
    <source>
        <dbReference type="ARBA" id="ARBA00023288"/>
    </source>
</evidence>
<evidence type="ECO:0000256" key="8">
    <source>
        <dbReference type="ARBA" id="ARBA00023180"/>
    </source>
</evidence>
<dbReference type="OrthoDB" id="5945655at2759"/>
<evidence type="ECO:0000256" key="10">
    <source>
        <dbReference type="RuleBase" id="RU003500"/>
    </source>
</evidence>
<name>A0A2T7NTG9_POMCA</name>
<comment type="subcellular location">
    <subcellularLocation>
        <location evidence="1 10">Secreted</location>
        <location evidence="1 10">Extracellular space</location>
        <location evidence="1 10">Extracellular matrix</location>
    </subcellularLocation>
</comment>